<name>A0A2Z6I9H5_9BURK</name>
<keyword evidence="3" id="KW-1185">Reference proteome</keyword>
<protein>
    <submittedName>
        <fullName evidence="2">Uncharacterized protein</fullName>
    </submittedName>
</protein>
<evidence type="ECO:0000256" key="1">
    <source>
        <dbReference type="SAM" id="MobiDB-lite"/>
    </source>
</evidence>
<proteinExistence type="predicted"/>
<evidence type="ECO:0000313" key="2">
    <source>
        <dbReference type="EMBL" id="BBF22992.1"/>
    </source>
</evidence>
<accession>A0A2Z6I9H5</accession>
<organism evidence="2 3">
    <name type="scientific">Sutterella megalosphaeroides</name>
    <dbReference type="NCBI Taxonomy" id="2494234"/>
    <lineage>
        <taxon>Bacteria</taxon>
        <taxon>Pseudomonadati</taxon>
        <taxon>Pseudomonadota</taxon>
        <taxon>Betaproteobacteria</taxon>
        <taxon>Burkholderiales</taxon>
        <taxon>Sutterellaceae</taxon>
        <taxon>Sutterella</taxon>
    </lineage>
</organism>
<dbReference type="Proteomes" id="UP000271003">
    <property type="component" value="Chromosome"/>
</dbReference>
<dbReference type="KEGG" id="sutt:SUTMEG_08830"/>
<gene>
    <name evidence="2" type="ORF">SUTMEG_08830</name>
</gene>
<sequence>MSDELSALRATRKEPSAVAFSPTTMVVHILESLQESAPAGCGPRPRETVEGSDPSVAVK</sequence>
<dbReference type="EMBL" id="AP018786">
    <property type="protein sequence ID" value="BBF22992.1"/>
    <property type="molecule type" value="Genomic_DNA"/>
</dbReference>
<reference evidence="2 3" key="1">
    <citation type="journal article" date="2018" name="Int. J. Syst. Evol. Microbiol.">
        <title>Mesosutterella multiformis gen. nov., sp. nov., a member of the family Sutterellaceae and Sutterella megalosphaeroides sp. nov., isolated from human faeces.</title>
        <authorList>
            <person name="Sakamoto M."/>
            <person name="Ikeyama N."/>
            <person name="Kunihiro T."/>
            <person name="Iino T."/>
            <person name="Yuki M."/>
            <person name="Ohkuma M."/>
        </authorList>
    </citation>
    <scope>NUCLEOTIDE SEQUENCE [LARGE SCALE GENOMIC DNA]</scope>
    <source>
        <strain evidence="2 3">6FBBBH3</strain>
    </source>
</reference>
<dbReference type="AlphaFoldDB" id="A0A2Z6I9H5"/>
<evidence type="ECO:0000313" key="3">
    <source>
        <dbReference type="Proteomes" id="UP000271003"/>
    </source>
</evidence>
<feature type="region of interest" description="Disordered" evidence="1">
    <location>
        <begin position="35"/>
        <end position="59"/>
    </location>
</feature>